<comment type="caution">
    <text evidence="7">The sequence shown here is derived from an EMBL/GenBank/DDBJ whole genome shotgun (WGS) entry which is preliminary data.</text>
</comment>
<comment type="subcellular location">
    <subcellularLocation>
        <location evidence="1">Cell membrane</location>
        <topology evidence="1">Multi-pass membrane protein</topology>
    </subcellularLocation>
</comment>
<reference evidence="7" key="1">
    <citation type="submission" date="2019-09" db="EMBL/GenBank/DDBJ databases">
        <title>Draft genome sequences of 48 bacterial type strains from the CCUG.</title>
        <authorList>
            <person name="Tunovic T."/>
            <person name="Pineiro-Iglesias B."/>
            <person name="Unosson C."/>
            <person name="Inganas E."/>
            <person name="Ohlen M."/>
            <person name="Cardew S."/>
            <person name="Jensie-Markopoulos S."/>
            <person name="Salva-Serra F."/>
            <person name="Jaen-Luchoro D."/>
            <person name="Karlsson R."/>
            <person name="Svensson-Stadler L."/>
            <person name="Chun J."/>
            <person name="Moore E."/>
        </authorList>
    </citation>
    <scope>NUCLEOTIDE SEQUENCE</scope>
    <source>
        <strain evidence="7">CCUG 50899</strain>
    </source>
</reference>
<dbReference type="Pfam" id="PF02653">
    <property type="entry name" value="BPD_transp_2"/>
    <property type="match status" value="1"/>
</dbReference>
<evidence type="ECO:0000256" key="1">
    <source>
        <dbReference type="ARBA" id="ARBA00004651"/>
    </source>
</evidence>
<keyword evidence="5 6" id="KW-0472">Membrane</keyword>
<feature type="transmembrane region" description="Helical" evidence="6">
    <location>
        <begin position="297"/>
        <end position="320"/>
    </location>
</feature>
<feature type="transmembrane region" description="Helical" evidence="6">
    <location>
        <begin position="130"/>
        <end position="153"/>
    </location>
</feature>
<feature type="transmembrane region" description="Helical" evidence="6">
    <location>
        <begin position="54"/>
        <end position="74"/>
    </location>
</feature>
<feature type="transmembrane region" description="Helical" evidence="6">
    <location>
        <begin position="160"/>
        <end position="178"/>
    </location>
</feature>
<feature type="transmembrane region" description="Helical" evidence="6">
    <location>
        <begin position="12"/>
        <end position="34"/>
    </location>
</feature>
<evidence type="ECO:0000256" key="5">
    <source>
        <dbReference type="ARBA" id="ARBA00023136"/>
    </source>
</evidence>
<protein>
    <submittedName>
        <fullName evidence="7">Urea ABC transporter permease subunit UrtC</fullName>
    </submittedName>
</protein>
<evidence type="ECO:0000313" key="7">
    <source>
        <dbReference type="EMBL" id="KAB0571168.1"/>
    </source>
</evidence>
<dbReference type="AlphaFoldDB" id="A0A643EZ66"/>
<dbReference type="EMBL" id="VZPE01000004">
    <property type="protein sequence ID" value="KAB0571168.1"/>
    <property type="molecule type" value="Genomic_DNA"/>
</dbReference>
<sequence length="386" mass="42098">MITAFLFRKLDRGVFIAAAILIAAAFAVPLLNLLTAPDHSLHVPTYMVSLLGKYLTYALLALALDLVWGFCGILSLGHAAFFALGGYAMGMYLVRQIGVRGVYGNPDLPDFMVFLNWKELPWYWFGFDHFWFAFLMVLLVPGLLAFVFGWFAFRSRVTGVYLSIITQAMTYALMLAFFRNEMGFGGNNGLTDFKDILGFNIQADGTRASLFAVSAIVLAMALVFSSAVVKSKFGKVLVSVRDAESRTRFLGYRPENYKLFIFTVSAMMAAVAGALYVPQVGIINPGEFAPANSIEVVIWTAVGGRATLVGPVIGAVLVNFGKSVFTTAFPEMWLFVLGALFVAVTLFLPKGIVGTFRSFMVSRQSAKASVGNDTTVQAKLQTTPAE</sequence>
<feature type="transmembrane region" description="Helical" evidence="6">
    <location>
        <begin position="208"/>
        <end position="229"/>
    </location>
</feature>
<keyword evidence="3 6" id="KW-0812">Transmembrane</keyword>
<feature type="transmembrane region" description="Helical" evidence="6">
    <location>
        <begin position="81"/>
        <end position="103"/>
    </location>
</feature>
<keyword evidence="2" id="KW-1003">Cell membrane</keyword>
<feature type="transmembrane region" description="Helical" evidence="6">
    <location>
        <begin position="332"/>
        <end position="353"/>
    </location>
</feature>
<dbReference type="NCBIfam" id="TIGR03408">
    <property type="entry name" value="urea_trans_UrtC"/>
    <property type="match status" value="1"/>
</dbReference>
<dbReference type="InterPro" id="IPR043428">
    <property type="entry name" value="LivM-like"/>
</dbReference>
<accession>A0A643EZ66</accession>
<feature type="transmembrane region" description="Helical" evidence="6">
    <location>
        <begin position="257"/>
        <end position="277"/>
    </location>
</feature>
<keyword evidence="4 6" id="KW-1133">Transmembrane helix</keyword>
<dbReference type="RefSeq" id="WP_128094376.1">
    <property type="nucleotide sequence ID" value="NZ_JBHEEN010000004.1"/>
</dbReference>
<dbReference type="GO" id="GO:0015658">
    <property type="term" value="F:branched-chain amino acid transmembrane transporter activity"/>
    <property type="evidence" value="ECO:0007669"/>
    <property type="project" value="InterPro"/>
</dbReference>
<proteinExistence type="predicted"/>
<evidence type="ECO:0000256" key="6">
    <source>
        <dbReference type="SAM" id="Phobius"/>
    </source>
</evidence>
<name>A0A643EZ66_9HYPH</name>
<dbReference type="GO" id="GO:0005886">
    <property type="term" value="C:plasma membrane"/>
    <property type="evidence" value="ECO:0007669"/>
    <property type="project" value="UniProtKB-SubCell"/>
</dbReference>
<organism evidence="7">
    <name type="scientific">Brucella pituitosa</name>
    <dbReference type="NCBI Taxonomy" id="571256"/>
    <lineage>
        <taxon>Bacteria</taxon>
        <taxon>Pseudomonadati</taxon>
        <taxon>Pseudomonadota</taxon>
        <taxon>Alphaproteobacteria</taxon>
        <taxon>Hyphomicrobiales</taxon>
        <taxon>Brucellaceae</taxon>
        <taxon>Brucella/Ochrobactrum group</taxon>
        <taxon>Brucella</taxon>
    </lineage>
</organism>
<evidence type="ECO:0000256" key="4">
    <source>
        <dbReference type="ARBA" id="ARBA00022989"/>
    </source>
</evidence>
<evidence type="ECO:0000256" key="3">
    <source>
        <dbReference type="ARBA" id="ARBA00022692"/>
    </source>
</evidence>
<dbReference type="InterPro" id="IPR017778">
    <property type="entry name" value="ABC_transptr_urea_perm_UrtC"/>
</dbReference>
<dbReference type="PANTHER" id="PTHR30482:SF4">
    <property type="entry name" value="SLR1201 PROTEIN"/>
    <property type="match status" value="1"/>
</dbReference>
<dbReference type="InterPro" id="IPR001851">
    <property type="entry name" value="ABC_transp_permease"/>
</dbReference>
<dbReference type="CDD" id="cd06581">
    <property type="entry name" value="TM_PBP1_LivM_like"/>
    <property type="match status" value="1"/>
</dbReference>
<evidence type="ECO:0000256" key="2">
    <source>
        <dbReference type="ARBA" id="ARBA00022475"/>
    </source>
</evidence>
<gene>
    <name evidence="7" type="primary">urtC</name>
    <name evidence="7" type="ORF">F7Q93_10580</name>
</gene>
<dbReference type="PANTHER" id="PTHR30482">
    <property type="entry name" value="HIGH-AFFINITY BRANCHED-CHAIN AMINO ACID TRANSPORT SYSTEM PERMEASE"/>
    <property type="match status" value="1"/>
</dbReference>